<feature type="repeat" description="TPR" evidence="4">
    <location>
        <begin position="203"/>
        <end position="236"/>
    </location>
</feature>
<feature type="compositionally biased region" description="Acidic residues" evidence="5">
    <location>
        <begin position="446"/>
        <end position="458"/>
    </location>
</feature>
<dbReference type="GO" id="GO:0060271">
    <property type="term" value="P:cilium assembly"/>
    <property type="evidence" value="ECO:0007669"/>
    <property type="project" value="TreeGrafter"/>
</dbReference>
<evidence type="ECO:0000256" key="3">
    <source>
        <dbReference type="ARBA" id="ARBA00023778"/>
    </source>
</evidence>
<dbReference type="SUPFAM" id="SSF48452">
    <property type="entry name" value="TPR-like"/>
    <property type="match status" value="2"/>
</dbReference>
<evidence type="ECO:0000256" key="4">
    <source>
        <dbReference type="PROSITE-ProRule" id="PRU00339"/>
    </source>
</evidence>
<comment type="caution">
    <text evidence="6">The sequence shown here is derived from an EMBL/GenBank/DDBJ whole genome shotgun (WGS) entry which is preliminary data.</text>
</comment>
<dbReference type="GO" id="GO:0036064">
    <property type="term" value="C:ciliary basal body"/>
    <property type="evidence" value="ECO:0007669"/>
    <property type="project" value="TreeGrafter"/>
</dbReference>
<dbReference type="Gene3D" id="3.30.40.10">
    <property type="entry name" value="Zinc/RING finger domain, C3HC4 (zinc finger)"/>
    <property type="match status" value="1"/>
</dbReference>
<protein>
    <recommendedName>
        <fullName evidence="8">Bardet-Biedl syndrome 4</fullName>
    </recommendedName>
</protein>
<dbReference type="Pfam" id="PF07719">
    <property type="entry name" value="TPR_2"/>
    <property type="match status" value="1"/>
</dbReference>
<dbReference type="SMART" id="SM00028">
    <property type="entry name" value="TPR"/>
    <property type="match status" value="8"/>
</dbReference>
<gene>
    <name evidence="6" type="ORF">RN001_001567</name>
</gene>
<feature type="repeat" description="TPR" evidence="4">
    <location>
        <begin position="237"/>
        <end position="270"/>
    </location>
</feature>
<dbReference type="PANTHER" id="PTHR44186:SF1">
    <property type="entry name" value="BARDET-BIEDL SYNDROME 4 PROTEIN"/>
    <property type="match status" value="1"/>
</dbReference>
<feature type="repeat" description="TPR" evidence="4">
    <location>
        <begin position="136"/>
        <end position="169"/>
    </location>
</feature>
<proteinExistence type="inferred from homology"/>
<dbReference type="EMBL" id="JARPUR010000001">
    <property type="protein sequence ID" value="KAK4885296.1"/>
    <property type="molecule type" value="Genomic_DNA"/>
</dbReference>
<dbReference type="PROSITE" id="PS50005">
    <property type="entry name" value="TPR"/>
    <property type="match status" value="4"/>
</dbReference>
<evidence type="ECO:0000313" key="6">
    <source>
        <dbReference type="EMBL" id="KAK4885296.1"/>
    </source>
</evidence>
<keyword evidence="1" id="KW-0677">Repeat</keyword>
<evidence type="ECO:0008006" key="8">
    <source>
        <dbReference type="Google" id="ProtNLM"/>
    </source>
</evidence>
<organism evidence="6 7">
    <name type="scientific">Aquatica leii</name>
    <dbReference type="NCBI Taxonomy" id="1421715"/>
    <lineage>
        <taxon>Eukaryota</taxon>
        <taxon>Metazoa</taxon>
        <taxon>Ecdysozoa</taxon>
        <taxon>Arthropoda</taxon>
        <taxon>Hexapoda</taxon>
        <taxon>Insecta</taxon>
        <taxon>Pterygota</taxon>
        <taxon>Neoptera</taxon>
        <taxon>Endopterygota</taxon>
        <taxon>Coleoptera</taxon>
        <taxon>Polyphaga</taxon>
        <taxon>Elateriformia</taxon>
        <taxon>Elateroidea</taxon>
        <taxon>Lampyridae</taxon>
        <taxon>Luciolinae</taxon>
        <taxon>Aquatica</taxon>
    </lineage>
</organism>
<sequence>MSYVANGKQHTQITLTEKDRRMATTFFEPRPLEQLNWLIHLQYARGEITKCKELIKSEIKKSNGKHEYAFFKQGVILREEGKIQQALVSFQVCHKLNSDNPDNIKEVAKCLFLLRKYRIALEAYLEAERTSQKPDWEIYHNLGQCFMCLGDTKKAKEYTKKAVQLGKQECSYTLLIKILVFEKDLESAIAVTNAALESCPDSTSMLTESGLLHLKLGQTQQAFQSLSSALALNPSCSQALLGIGCITQAHEEYDVALSKYKIAVQINPDSIAVWNNIGMCFFAKQKYVAAVSCLKRALWLSPLNWKVLLNLGLVHLATNQPASAFNFLCAAVNLRPHFGLPYSALGCALFELKDPDNAVKAFRQAADISKQDCSVLLNVSLALMITGKLDQALEFLQKFKDFTVNEAQLDTKLIEMGARLQILLNKHKILINKDGLESAETNDNSDSNEEEAAVEDEIPPSNQDEPREAAVCMICQTDAPTTVLLPCKHFGLCDETRQNLNGIPASEEDIAYDRAVDHSICPIDRVKVEQYVRVVLT</sequence>
<dbReference type="InterPro" id="IPR019734">
    <property type="entry name" value="TPR_rpt"/>
</dbReference>
<evidence type="ECO:0000313" key="7">
    <source>
        <dbReference type="Proteomes" id="UP001353858"/>
    </source>
</evidence>
<dbReference type="PANTHER" id="PTHR44186">
    <property type="match status" value="1"/>
</dbReference>
<dbReference type="Gene3D" id="1.25.40.10">
    <property type="entry name" value="Tetratricopeptide repeat domain"/>
    <property type="match status" value="2"/>
</dbReference>
<comment type="similarity">
    <text evidence="3">Belongs to the BBS4 family.</text>
</comment>
<evidence type="ECO:0000256" key="5">
    <source>
        <dbReference type="SAM" id="MobiDB-lite"/>
    </source>
</evidence>
<dbReference type="InterPro" id="IPR013105">
    <property type="entry name" value="TPR_2"/>
</dbReference>
<dbReference type="Pfam" id="PF13181">
    <property type="entry name" value="TPR_8"/>
    <property type="match status" value="1"/>
</dbReference>
<dbReference type="InterPro" id="IPR013083">
    <property type="entry name" value="Znf_RING/FYVE/PHD"/>
</dbReference>
<dbReference type="InterPro" id="IPR011990">
    <property type="entry name" value="TPR-like_helical_dom_sf"/>
</dbReference>
<dbReference type="AlphaFoldDB" id="A0AAN7PLC2"/>
<dbReference type="Pfam" id="PF13432">
    <property type="entry name" value="TPR_16"/>
    <property type="match status" value="1"/>
</dbReference>
<dbReference type="GO" id="GO:0061512">
    <property type="term" value="P:protein localization to cilium"/>
    <property type="evidence" value="ECO:0007669"/>
    <property type="project" value="TreeGrafter"/>
</dbReference>
<keyword evidence="7" id="KW-1185">Reference proteome</keyword>
<feature type="repeat" description="TPR" evidence="4">
    <location>
        <begin position="271"/>
        <end position="304"/>
    </location>
</feature>
<keyword evidence="2 4" id="KW-0802">TPR repeat</keyword>
<accession>A0AAN7PLC2</accession>
<feature type="region of interest" description="Disordered" evidence="5">
    <location>
        <begin position="437"/>
        <end position="464"/>
    </location>
</feature>
<name>A0AAN7PLC2_9COLE</name>
<evidence type="ECO:0000256" key="2">
    <source>
        <dbReference type="ARBA" id="ARBA00022803"/>
    </source>
</evidence>
<dbReference type="Proteomes" id="UP001353858">
    <property type="component" value="Unassembled WGS sequence"/>
</dbReference>
<evidence type="ECO:0000256" key="1">
    <source>
        <dbReference type="ARBA" id="ARBA00022737"/>
    </source>
</evidence>
<reference evidence="7" key="1">
    <citation type="submission" date="2023-01" db="EMBL/GenBank/DDBJ databases">
        <title>Key to firefly adult light organ development and bioluminescence: homeobox transcription factors regulate luciferase expression and transportation to peroxisome.</title>
        <authorList>
            <person name="Fu X."/>
        </authorList>
    </citation>
    <scope>NUCLEOTIDE SEQUENCE [LARGE SCALE GENOMIC DNA]</scope>
</reference>